<dbReference type="GO" id="GO:0003700">
    <property type="term" value="F:DNA-binding transcription factor activity"/>
    <property type="evidence" value="ECO:0007669"/>
    <property type="project" value="TreeGrafter"/>
</dbReference>
<dbReference type="STRING" id="28573.A0A0U1M101"/>
<accession>A0A0U1M101</accession>
<proteinExistence type="predicted"/>
<dbReference type="InterPro" id="IPR052478">
    <property type="entry name" value="Metabolite_Synth_Reg"/>
</dbReference>
<evidence type="ECO:0000256" key="2">
    <source>
        <dbReference type="ARBA" id="ARBA00022833"/>
    </source>
</evidence>
<organism evidence="8 9">
    <name type="scientific">Talaromyces islandicus</name>
    <name type="common">Penicillium islandicum</name>
    <dbReference type="NCBI Taxonomy" id="28573"/>
    <lineage>
        <taxon>Eukaryota</taxon>
        <taxon>Fungi</taxon>
        <taxon>Dikarya</taxon>
        <taxon>Ascomycota</taxon>
        <taxon>Pezizomycotina</taxon>
        <taxon>Eurotiomycetes</taxon>
        <taxon>Eurotiomycetidae</taxon>
        <taxon>Eurotiales</taxon>
        <taxon>Trichocomaceae</taxon>
        <taxon>Talaromyces</taxon>
        <taxon>Talaromyces sect. Islandici</taxon>
    </lineage>
</organism>
<keyword evidence="9" id="KW-1185">Reference proteome</keyword>
<dbReference type="AlphaFoldDB" id="A0A0U1M101"/>
<dbReference type="OrthoDB" id="1884855at2759"/>
<dbReference type="GO" id="GO:0046872">
    <property type="term" value="F:metal ion binding"/>
    <property type="evidence" value="ECO:0007669"/>
    <property type="project" value="UniProtKB-KW"/>
</dbReference>
<feature type="region of interest" description="Disordered" evidence="7">
    <location>
        <begin position="249"/>
        <end position="268"/>
    </location>
</feature>
<evidence type="ECO:0000256" key="6">
    <source>
        <dbReference type="ARBA" id="ARBA00023242"/>
    </source>
</evidence>
<gene>
    <name evidence="8" type="ORF">PISL3812_06245</name>
</gene>
<evidence type="ECO:0000256" key="5">
    <source>
        <dbReference type="ARBA" id="ARBA00023163"/>
    </source>
</evidence>
<dbReference type="InterPro" id="IPR008685">
    <property type="entry name" value="Centromere_Mis12"/>
</dbReference>
<dbReference type="GO" id="GO:0009410">
    <property type="term" value="P:response to xenobiotic stimulus"/>
    <property type="evidence" value="ECO:0007669"/>
    <property type="project" value="TreeGrafter"/>
</dbReference>
<dbReference type="GO" id="GO:0000775">
    <property type="term" value="C:chromosome, centromeric region"/>
    <property type="evidence" value="ECO:0007669"/>
    <property type="project" value="InterPro"/>
</dbReference>
<keyword evidence="6" id="KW-0539">Nucleus</keyword>
<dbReference type="Proteomes" id="UP000054383">
    <property type="component" value="Unassembled WGS sequence"/>
</dbReference>
<protein>
    <submittedName>
        <fullName evidence="8">Protein RDR1</fullName>
    </submittedName>
</protein>
<evidence type="ECO:0000256" key="1">
    <source>
        <dbReference type="ARBA" id="ARBA00022723"/>
    </source>
</evidence>
<evidence type="ECO:0000256" key="7">
    <source>
        <dbReference type="SAM" id="MobiDB-lite"/>
    </source>
</evidence>
<dbReference type="CDD" id="cd12148">
    <property type="entry name" value="fungal_TF_MHR"/>
    <property type="match status" value="1"/>
</dbReference>
<dbReference type="GO" id="GO:0005634">
    <property type="term" value="C:nucleus"/>
    <property type="evidence" value="ECO:0007669"/>
    <property type="project" value="InterPro"/>
</dbReference>
<dbReference type="PANTHER" id="PTHR31779">
    <property type="entry name" value="2-NITROPROPANE DIOXYGENASE FAMILY, PUTATIVE (AFU_ORTHOLOGUE AFUA_2G17430)-RELATED"/>
    <property type="match status" value="1"/>
</dbReference>
<evidence type="ECO:0000313" key="8">
    <source>
        <dbReference type="EMBL" id="CRG89209.1"/>
    </source>
</evidence>
<keyword evidence="4" id="KW-0238">DNA-binding</keyword>
<dbReference type="PANTHER" id="PTHR31779:SF3">
    <property type="entry name" value="PROTEIN RDR1"/>
    <property type="match status" value="1"/>
</dbReference>
<reference evidence="8 9" key="1">
    <citation type="submission" date="2015-04" db="EMBL/GenBank/DDBJ databases">
        <authorList>
            <person name="Syromyatnikov M.Y."/>
            <person name="Popov V.N."/>
        </authorList>
    </citation>
    <scope>NUCLEOTIDE SEQUENCE [LARGE SCALE GENOMIC DNA]</scope>
    <source>
        <strain evidence="8">WF-38-12</strain>
    </source>
</reference>
<keyword evidence="2" id="KW-0862">Zinc</keyword>
<keyword evidence="5" id="KW-0804">Transcription</keyword>
<dbReference type="GO" id="GO:0003677">
    <property type="term" value="F:DNA binding"/>
    <property type="evidence" value="ECO:0007669"/>
    <property type="project" value="UniProtKB-KW"/>
</dbReference>
<dbReference type="GO" id="GO:0000278">
    <property type="term" value="P:mitotic cell cycle"/>
    <property type="evidence" value="ECO:0007669"/>
    <property type="project" value="InterPro"/>
</dbReference>
<sequence>MSDAATSLLTEHFSYTPLSLIDDIINSINNLIYQAISSLETGLLNTPPERLGFSHAANASTIPDTDADGNIEYPEARVEIENGLHQLETLFESSVDRSFDKFEIYVLRNILTVPEDLVNYMKLGHYETLSFSNNNPNSPTPESINLQRKKLQETRKLQQALRRESAQNEAVIMQLRAILSAAQEAKPKQTDSQNTTAASLGLPSLGFLTSGPAADMLRVGQNQSLATNTDFVLSQLPALHTMTEKLREQLRSLPNTTPEGQNKRDERREYIDSRVRIHLERSGQPAFGDGNTAIPGRKIASTEAKALDKDLPDNTGQLPQYPALAEQLYNSAVLRRDANAAAFEQLWAEQQKPSLSTPDFALLRSDGVKSKLKSQEANFQQRLLFSFAVAGIPALISTRLVFVYLGNLVNAFILLPSDIDHVATGTRDQAATHAPSLHLVFQSKKKVRVREASTQKDVVVPADVSPEQAALQGAQSLLRQSSLQTSSTLEEPIPGSNSDGSSFMVQPARYIGRHSLEAFPRYLGLQLQSDLLPQMRPLVWNLQVREQPHCRVGDTLCSMVTLDMAKGYIRSFFAVDFPACGFLDFNALMDRTDKHFTGTSQGLPFEALVGGIIGLSSILTLTSNIQPEIHIVRHSESILTDQAILNNPSIDFLAALFFRSLYLRATATPHVTWLASCSAMHTVESLGLHKESGFDNYPGMWNSAACEKLFWMVCAGNKLISHELGRTPVILHGVTRKFPPAYRDASNPAAILTHLGCFLPLTDGTAGSESDVEYLTDLFEAVKAHRKQEHPYLTLFTADVCFCLHRRIRVNNEVNIIQRAQSQQIVSIGKAAVRAATVLAQKGQAWWNMLSTLFQFCCVLISMDSVDALSDLHYTIQTINLIKDRYPSRTISEAFSVLQLLVRAMKQKKEKEVSYLHILEDLEPPPRASSVALPAVEVTQIPTAGNSEDFTFDFRAWCPEDLDWVFATAPPVR</sequence>
<keyword evidence="1" id="KW-0479">Metal-binding</keyword>
<evidence type="ECO:0000313" key="9">
    <source>
        <dbReference type="Proteomes" id="UP000054383"/>
    </source>
</evidence>
<keyword evidence="3" id="KW-0805">Transcription regulation</keyword>
<dbReference type="EMBL" id="CVMT01000006">
    <property type="protein sequence ID" value="CRG89209.1"/>
    <property type="molecule type" value="Genomic_DNA"/>
</dbReference>
<evidence type="ECO:0000256" key="4">
    <source>
        <dbReference type="ARBA" id="ARBA00023125"/>
    </source>
</evidence>
<name>A0A0U1M101_TALIS</name>
<evidence type="ECO:0000256" key="3">
    <source>
        <dbReference type="ARBA" id="ARBA00023015"/>
    </source>
</evidence>
<dbReference type="Pfam" id="PF05859">
    <property type="entry name" value="Mis12"/>
    <property type="match status" value="1"/>
</dbReference>